<evidence type="ECO:0000256" key="5">
    <source>
        <dbReference type="ARBA" id="ARBA00023163"/>
    </source>
</evidence>
<dbReference type="SUPFAM" id="SSF88659">
    <property type="entry name" value="Sigma3 and sigma4 domains of RNA polymerase sigma factors"/>
    <property type="match status" value="1"/>
</dbReference>
<protein>
    <submittedName>
        <fullName evidence="7">RNA polymerase sigma factor, sigma-70 family</fullName>
    </submittedName>
</protein>
<dbReference type="Pfam" id="PF07638">
    <property type="entry name" value="Sigma70_ECF"/>
    <property type="match status" value="1"/>
</dbReference>
<dbReference type="SUPFAM" id="SSF88946">
    <property type="entry name" value="Sigma2 domain of RNA polymerase sigma factors"/>
    <property type="match status" value="1"/>
</dbReference>
<keyword evidence="5" id="KW-0804">Transcription</keyword>
<dbReference type="GO" id="GO:0016987">
    <property type="term" value="F:sigma factor activity"/>
    <property type="evidence" value="ECO:0007669"/>
    <property type="project" value="UniProtKB-KW"/>
</dbReference>
<dbReference type="STRING" id="575540.Isop_2474"/>
<dbReference type="Gene3D" id="1.10.10.10">
    <property type="entry name" value="Winged helix-like DNA-binding domain superfamily/Winged helix DNA-binding domain"/>
    <property type="match status" value="1"/>
</dbReference>
<reference key="1">
    <citation type="submission" date="2010-11" db="EMBL/GenBank/DDBJ databases">
        <title>The complete sequence of chromosome of Isophaera pallida ATCC 43644.</title>
        <authorList>
            <consortium name="US DOE Joint Genome Institute (JGI-PGF)"/>
            <person name="Lucas S."/>
            <person name="Copeland A."/>
            <person name="Lapidus A."/>
            <person name="Bruce D."/>
            <person name="Goodwin L."/>
            <person name="Pitluck S."/>
            <person name="Kyrpides N."/>
            <person name="Mavromatis K."/>
            <person name="Pagani I."/>
            <person name="Ivanova N."/>
            <person name="Saunders E."/>
            <person name="Brettin T."/>
            <person name="Detter J.C."/>
            <person name="Han C."/>
            <person name="Tapia R."/>
            <person name="Land M."/>
            <person name="Hauser L."/>
            <person name="Markowitz V."/>
            <person name="Cheng J.-F."/>
            <person name="Hugenholtz P."/>
            <person name="Woyke T."/>
            <person name="Wu D."/>
            <person name="Eisen J.A."/>
        </authorList>
    </citation>
    <scope>NUCLEOTIDE SEQUENCE</scope>
    <source>
        <strain>ATCC 43644</strain>
    </source>
</reference>
<dbReference type="InterPro" id="IPR013324">
    <property type="entry name" value="RNA_pol_sigma_r3/r4-like"/>
</dbReference>
<dbReference type="InterPro" id="IPR039425">
    <property type="entry name" value="RNA_pol_sigma-70-like"/>
</dbReference>
<sequence>MSNAGDPSHTGSDEFAEVFDRASRGDMAALSLIIQRYEPEVRTAARALLGPALRPYFDSLDLVQSVHRSILRGMKRDQYQCSDPEQLLALALTIVRRKVARKWRKLRRQLRAETIAKSGSSRTDEFHRLVSGETDPTLMTQMEDQLAHLCRSLDPVERKLIEMRLMGHSTAEVARAMKLDPDVLRVRLHRLRNRLRERGFPERWV</sequence>
<evidence type="ECO:0000256" key="3">
    <source>
        <dbReference type="ARBA" id="ARBA00023082"/>
    </source>
</evidence>
<evidence type="ECO:0000256" key="2">
    <source>
        <dbReference type="ARBA" id="ARBA00023015"/>
    </source>
</evidence>
<evidence type="ECO:0000256" key="1">
    <source>
        <dbReference type="ARBA" id="ARBA00010641"/>
    </source>
</evidence>
<dbReference type="InterPro" id="IPR053812">
    <property type="entry name" value="HTH_Sigma70_ECF-like"/>
</dbReference>
<reference evidence="7 8" key="2">
    <citation type="journal article" date="2011" name="Stand. Genomic Sci.">
        <title>Complete genome sequence of Isosphaera pallida type strain (IS1B).</title>
        <authorList>
            <consortium name="US DOE Joint Genome Institute (JGI-PGF)"/>
            <person name="Goker M."/>
            <person name="Cleland D."/>
            <person name="Saunders E."/>
            <person name="Lapidus A."/>
            <person name="Nolan M."/>
            <person name="Lucas S."/>
            <person name="Hammon N."/>
            <person name="Deshpande S."/>
            <person name="Cheng J.F."/>
            <person name="Tapia R."/>
            <person name="Han C."/>
            <person name="Goodwin L."/>
            <person name="Pitluck S."/>
            <person name="Liolios K."/>
            <person name="Pagani I."/>
            <person name="Ivanova N."/>
            <person name="Mavromatis K."/>
            <person name="Pati A."/>
            <person name="Chen A."/>
            <person name="Palaniappan K."/>
            <person name="Land M."/>
            <person name="Hauser L."/>
            <person name="Chang Y.J."/>
            <person name="Jeffries C.D."/>
            <person name="Detter J.C."/>
            <person name="Beck B."/>
            <person name="Woyke T."/>
            <person name="Bristow J."/>
            <person name="Eisen J.A."/>
            <person name="Markowitz V."/>
            <person name="Hugenholtz P."/>
            <person name="Kyrpides N.C."/>
            <person name="Klenk H.P."/>
        </authorList>
    </citation>
    <scope>NUCLEOTIDE SEQUENCE [LARGE SCALE GENOMIC DNA]</scope>
    <source>
        <strain evidence="8">ATCC 43644 / DSM 9630 / IS1B</strain>
    </source>
</reference>
<name>E8QXJ8_ISOPI</name>
<dbReference type="InterPro" id="IPR014284">
    <property type="entry name" value="RNA_pol_sigma-70_dom"/>
</dbReference>
<dbReference type="InterPro" id="IPR036388">
    <property type="entry name" value="WH-like_DNA-bd_sf"/>
</dbReference>
<dbReference type="InParanoid" id="E8QXJ8"/>
<keyword evidence="8" id="KW-1185">Reference proteome</keyword>
<dbReference type="AlphaFoldDB" id="E8QXJ8"/>
<dbReference type="InterPro" id="IPR013325">
    <property type="entry name" value="RNA_pol_sigma_r2"/>
</dbReference>
<keyword evidence="3" id="KW-0731">Sigma factor</keyword>
<dbReference type="eggNOG" id="COG1595">
    <property type="taxonomic scope" value="Bacteria"/>
</dbReference>
<feature type="domain" description="RNA polymerase sigma-70 ECF-like HTH" evidence="6">
    <location>
        <begin position="14"/>
        <end position="196"/>
    </location>
</feature>
<evidence type="ECO:0000259" key="6">
    <source>
        <dbReference type="Pfam" id="PF07638"/>
    </source>
</evidence>
<evidence type="ECO:0000256" key="4">
    <source>
        <dbReference type="ARBA" id="ARBA00023125"/>
    </source>
</evidence>
<evidence type="ECO:0000313" key="7">
    <source>
        <dbReference type="EMBL" id="ADV63046.1"/>
    </source>
</evidence>
<dbReference type="RefSeq" id="WP_013565334.1">
    <property type="nucleotide sequence ID" value="NC_014962.1"/>
</dbReference>
<keyword evidence="4" id="KW-0238">DNA-binding</keyword>
<dbReference type="HOGENOM" id="CLU_1389397_0_0_0"/>
<dbReference type="NCBIfam" id="TIGR02937">
    <property type="entry name" value="sigma70-ECF"/>
    <property type="match status" value="1"/>
</dbReference>
<accession>E8QXJ8</accession>
<dbReference type="Proteomes" id="UP000008631">
    <property type="component" value="Chromosome"/>
</dbReference>
<proteinExistence type="inferred from homology"/>
<dbReference type="Gene3D" id="1.10.1740.10">
    <property type="match status" value="1"/>
</dbReference>
<dbReference type="PANTHER" id="PTHR43133">
    <property type="entry name" value="RNA POLYMERASE ECF-TYPE SIGMA FACTO"/>
    <property type="match status" value="1"/>
</dbReference>
<organism evidence="7 8">
    <name type="scientific">Isosphaera pallida (strain ATCC 43644 / DSM 9630 / IS1B)</name>
    <dbReference type="NCBI Taxonomy" id="575540"/>
    <lineage>
        <taxon>Bacteria</taxon>
        <taxon>Pseudomonadati</taxon>
        <taxon>Planctomycetota</taxon>
        <taxon>Planctomycetia</taxon>
        <taxon>Isosphaerales</taxon>
        <taxon>Isosphaeraceae</taxon>
        <taxon>Isosphaera</taxon>
    </lineage>
</organism>
<dbReference type="GO" id="GO:0003677">
    <property type="term" value="F:DNA binding"/>
    <property type="evidence" value="ECO:0007669"/>
    <property type="project" value="UniProtKB-KW"/>
</dbReference>
<gene>
    <name evidence="7" type="ordered locus">Isop_2474</name>
</gene>
<dbReference type="KEGG" id="ipa:Isop_2474"/>
<dbReference type="OrthoDB" id="284618at2"/>
<dbReference type="GO" id="GO:0006352">
    <property type="term" value="P:DNA-templated transcription initiation"/>
    <property type="evidence" value="ECO:0007669"/>
    <property type="project" value="InterPro"/>
</dbReference>
<dbReference type="EMBL" id="CP002353">
    <property type="protein sequence ID" value="ADV63046.1"/>
    <property type="molecule type" value="Genomic_DNA"/>
</dbReference>
<comment type="similarity">
    <text evidence="1">Belongs to the sigma-70 factor family. ECF subfamily.</text>
</comment>
<dbReference type="PANTHER" id="PTHR43133:SF8">
    <property type="entry name" value="RNA POLYMERASE SIGMA FACTOR HI_1459-RELATED"/>
    <property type="match status" value="1"/>
</dbReference>
<keyword evidence="2" id="KW-0805">Transcription regulation</keyword>
<evidence type="ECO:0000313" key="8">
    <source>
        <dbReference type="Proteomes" id="UP000008631"/>
    </source>
</evidence>